<evidence type="ECO:0000256" key="4">
    <source>
        <dbReference type="ARBA" id="ARBA00049872"/>
    </source>
</evidence>
<dbReference type="GO" id="GO:0043799">
    <property type="term" value="F:glycine oxidase activity"/>
    <property type="evidence" value="ECO:0007669"/>
    <property type="project" value="UniProtKB-EC"/>
</dbReference>
<dbReference type="RefSeq" id="WP_052659567.1">
    <property type="nucleotide sequence ID" value="NZ_JAUSTR010000004.1"/>
</dbReference>
<protein>
    <recommendedName>
        <fullName evidence="5">glycine oxidase</fullName>
        <ecNumber evidence="5">1.4.3.19</ecNumber>
    </recommendedName>
</protein>
<name>A0ABT9VNB3_9BACI</name>
<sequence length="368" mass="40974">MMNYEVGIIGGGIIGNSIAYQLGKEGIRAAVLESEQLGSKATSAAAGMLGAHSENKKRDIFYEFCRESRDLFPNVSKDLYEITGIHVQLVQEGMYQLAFTESEAMELKSLADREKEFVWHDQKEVLKQEPNLTDDIIGALWIKGDGQVEPKALCQAFSKGARAFGADFYEQTPVYEVNKTGTSYALKTPLGIFNCEKVIVANGVWSGKFFEQLGLRNPMKPVKGECFAIRMDKPLVTKTIFHEHCYIVPKLNGRCIIGATSVVDSWHQEPTVQGISSLMNNAQQLVPSISNQSILEAWSSLRPQTFDGWPIIGEHPEWEGVFFATGHYRNGILLSPITGIVVKDLVLKQNQFSRYLGAFSINRLRTAV</sequence>
<comment type="pathway">
    <text evidence="1">Cofactor biosynthesis; thiamine diphosphate biosynthesis.</text>
</comment>
<organism evidence="7 8">
    <name type="scientific">Aeribacillus alveayuensis</name>
    <dbReference type="NCBI Taxonomy" id="279215"/>
    <lineage>
        <taxon>Bacteria</taxon>
        <taxon>Bacillati</taxon>
        <taxon>Bacillota</taxon>
        <taxon>Bacilli</taxon>
        <taxon>Bacillales</taxon>
        <taxon>Bacillaceae</taxon>
        <taxon>Aeribacillus</taxon>
    </lineage>
</organism>
<keyword evidence="2" id="KW-0784">Thiamine biosynthesis</keyword>
<evidence type="ECO:0000313" key="8">
    <source>
        <dbReference type="Proteomes" id="UP001225646"/>
    </source>
</evidence>
<evidence type="ECO:0000256" key="3">
    <source>
        <dbReference type="ARBA" id="ARBA00023002"/>
    </source>
</evidence>
<evidence type="ECO:0000259" key="6">
    <source>
        <dbReference type="Pfam" id="PF01266"/>
    </source>
</evidence>
<dbReference type="Gene3D" id="3.30.9.10">
    <property type="entry name" value="D-Amino Acid Oxidase, subunit A, domain 2"/>
    <property type="match status" value="1"/>
</dbReference>
<dbReference type="Gene3D" id="3.50.50.60">
    <property type="entry name" value="FAD/NAD(P)-binding domain"/>
    <property type="match status" value="1"/>
</dbReference>
<comment type="catalytic activity">
    <reaction evidence="4">
        <text>glycine + O2 + H2O = glyoxylate + H2O2 + NH4(+)</text>
        <dbReference type="Rhea" id="RHEA:11532"/>
        <dbReference type="ChEBI" id="CHEBI:15377"/>
        <dbReference type="ChEBI" id="CHEBI:15379"/>
        <dbReference type="ChEBI" id="CHEBI:16240"/>
        <dbReference type="ChEBI" id="CHEBI:28938"/>
        <dbReference type="ChEBI" id="CHEBI:36655"/>
        <dbReference type="ChEBI" id="CHEBI:57305"/>
        <dbReference type="EC" id="1.4.3.19"/>
    </reaction>
</comment>
<keyword evidence="8" id="KW-1185">Reference proteome</keyword>
<feature type="domain" description="FAD dependent oxidoreductase" evidence="6">
    <location>
        <begin position="6"/>
        <end position="344"/>
    </location>
</feature>
<evidence type="ECO:0000256" key="1">
    <source>
        <dbReference type="ARBA" id="ARBA00004948"/>
    </source>
</evidence>
<dbReference type="PANTHER" id="PTHR13847">
    <property type="entry name" value="SARCOSINE DEHYDROGENASE-RELATED"/>
    <property type="match status" value="1"/>
</dbReference>
<keyword evidence="3 7" id="KW-0560">Oxidoreductase</keyword>
<dbReference type="NCBIfam" id="TIGR02352">
    <property type="entry name" value="thiamin_ThiO"/>
    <property type="match status" value="1"/>
</dbReference>
<accession>A0ABT9VNB3</accession>
<dbReference type="EMBL" id="JAUSTR010000004">
    <property type="protein sequence ID" value="MDQ0162464.1"/>
    <property type="molecule type" value="Genomic_DNA"/>
</dbReference>
<dbReference type="InterPro" id="IPR006076">
    <property type="entry name" value="FAD-dep_OxRdtase"/>
</dbReference>
<dbReference type="SUPFAM" id="SSF51905">
    <property type="entry name" value="FAD/NAD(P)-binding domain"/>
    <property type="match status" value="1"/>
</dbReference>
<dbReference type="PANTHER" id="PTHR13847:SF289">
    <property type="entry name" value="GLYCINE OXIDASE"/>
    <property type="match status" value="1"/>
</dbReference>
<dbReference type="InterPro" id="IPR036188">
    <property type="entry name" value="FAD/NAD-bd_sf"/>
</dbReference>
<reference evidence="7 8" key="1">
    <citation type="submission" date="2023-07" db="EMBL/GenBank/DDBJ databases">
        <title>Genomic Encyclopedia of Type Strains, Phase IV (KMG-IV): sequencing the most valuable type-strain genomes for metagenomic binning, comparative biology and taxonomic classification.</title>
        <authorList>
            <person name="Goeker M."/>
        </authorList>
    </citation>
    <scope>NUCLEOTIDE SEQUENCE [LARGE SCALE GENOMIC DNA]</scope>
    <source>
        <strain evidence="7 8">DSM 19092</strain>
    </source>
</reference>
<comment type="caution">
    <text evidence="7">The sequence shown here is derived from an EMBL/GenBank/DDBJ whole genome shotgun (WGS) entry which is preliminary data.</text>
</comment>
<dbReference type="EC" id="1.4.3.19" evidence="5"/>
<evidence type="ECO:0000256" key="2">
    <source>
        <dbReference type="ARBA" id="ARBA00022977"/>
    </source>
</evidence>
<dbReference type="InterPro" id="IPR012727">
    <property type="entry name" value="Gly_oxidase_ThiO"/>
</dbReference>
<gene>
    <name evidence="7" type="ORF">J2S06_001541</name>
</gene>
<dbReference type="SUPFAM" id="SSF54373">
    <property type="entry name" value="FAD-linked reductases, C-terminal domain"/>
    <property type="match status" value="1"/>
</dbReference>
<dbReference type="Proteomes" id="UP001225646">
    <property type="component" value="Unassembled WGS sequence"/>
</dbReference>
<evidence type="ECO:0000256" key="5">
    <source>
        <dbReference type="ARBA" id="ARBA00050018"/>
    </source>
</evidence>
<dbReference type="Pfam" id="PF01266">
    <property type="entry name" value="DAO"/>
    <property type="match status" value="1"/>
</dbReference>
<evidence type="ECO:0000313" key="7">
    <source>
        <dbReference type="EMBL" id="MDQ0162464.1"/>
    </source>
</evidence>
<proteinExistence type="predicted"/>